<accession>B9T483</accession>
<evidence type="ECO:0000313" key="2">
    <source>
        <dbReference type="Proteomes" id="UP000008311"/>
    </source>
</evidence>
<name>B9T483_RICCO</name>
<dbReference type="InParanoid" id="B9T483"/>
<gene>
    <name evidence="1" type="ORF">RCOM_0317880</name>
</gene>
<proteinExistence type="predicted"/>
<dbReference type="Proteomes" id="UP000008311">
    <property type="component" value="Unassembled WGS sequence"/>
</dbReference>
<protein>
    <submittedName>
        <fullName evidence="1">Uncharacterized protein</fullName>
    </submittedName>
</protein>
<organism evidence="1 2">
    <name type="scientific">Ricinus communis</name>
    <name type="common">Castor bean</name>
    <dbReference type="NCBI Taxonomy" id="3988"/>
    <lineage>
        <taxon>Eukaryota</taxon>
        <taxon>Viridiplantae</taxon>
        <taxon>Streptophyta</taxon>
        <taxon>Embryophyta</taxon>
        <taxon>Tracheophyta</taxon>
        <taxon>Spermatophyta</taxon>
        <taxon>Magnoliopsida</taxon>
        <taxon>eudicotyledons</taxon>
        <taxon>Gunneridae</taxon>
        <taxon>Pentapetalae</taxon>
        <taxon>rosids</taxon>
        <taxon>fabids</taxon>
        <taxon>Malpighiales</taxon>
        <taxon>Euphorbiaceae</taxon>
        <taxon>Acalyphoideae</taxon>
        <taxon>Acalypheae</taxon>
        <taxon>Ricinus</taxon>
    </lineage>
</organism>
<sequence length="56" mass="6604">MEEENERVELCGQLKTIKDRLANTFRGVPKIFKTDRSPAGAKSWHHWTGLKWDFML</sequence>
<dbReference type="EMBL" id="EQ974458">
    <property type="protein sequence ID" value="EEF29322.1"/>
    <property type="molecule type" value="Genomic_DNA"/>
</dbReference>
<keyword evidence="2" id="KW-1185">Reference proteome</keyword>
<dbReference type="AlphaFoldDB" id="B9T483"/>
<reference evidence="2" key="1">
    <citation type="journal article" date="2010" name="Nat. Biotechnol.">
        <title>Draft genome sequence of the oilseed species Ricinus communis.</title>
        <authorList>
            <person name="Chan A.P."/>
            <person name="Crabtree J."/>
            <person name="Zhao Q."/>
            <person name="Lorenzi H."/>
            <person name="Orvis J."/>
            <person name="Puiu D."/>
            <person name="Melake-Berhan A."/>
            <person name="Jones K.M."/>
            <person name="Redman J."/>
            <person name="Chen G."/>
            <person name="Cahoon E.B."/>
            <person name="Gedil M."/>
            <person name="Stanke M."/>
            <person name="Haas B.J."/>
            <person name="Wortman J.R."/>
            <person name="Fraser-Liggett C.M."/>
            <person name="Ravel J."/>
            <person name="Rabinowicz P.D."/>
        </authorList>
    </citation>
    <scope>NUCLEOTIDE SEQUENCE [LARGE SCALE GENOMIC DNA]</scope>
    <source>
        <strain evidence="2">cv. Hale</strain>
    </source>
</reference>
<evidence type="ECO:0000313" key="1">
    <source>
        <dbReference type="EMBL" id="EEF29322.1"/>
    </source>
</evidence>